<comment type="caution">
    <text evidence="1">The sequence shown here is derived from an EMBL/GenBank/DDBJ whole genome shotgun (WGS) entry which is preliminary data.</text>
</comment>
<dbReference type="EMBL" id="JACGWN010000006">
    <property type="protein sequence ID" value="KAL0448045.1"/>
    <property type="molecule type" value="Genomic_DNA"/>
</dbReference>
<evidence type="ECO:0000313" key="1">
    <source>
        <dbReference type="EMBL" id="KAL0448045.1"/>
    </source>
</evidence>
<name>A0AAW2X235_9LAMI</name>
<reference evidence="1" key="2">
    <citation type="journal article" date="2024" name="Plant">
        <title>Genomic evolution and insights into agronomic trait innovations of Sesamum species.</title>
        <authorList>
            <person name="Miao H."/>
            <person name="Wang L."/>
            <person name="Qu L."/>
            <person name="Liu H."/>
            <person name="Sun Y."/>
            <person name="Le M."/>
            <person name="Wang Q."/>
            <person name="Wei S."/>
            <person name="Zheng Y."/>
            <person name="Lin W."/>
            <person name="Duan Y."/>
            <person name="Cao H."/>
            <person name="Xiong S."/>
            <person name="Wang X."/>
            <person name="Wei L."/>
            <person name="Li C."/>
            <person name="Ma Q."/>
            <person name="Ju M."/>
            <person name="Zhao R."/>
            <person name="Li G."/>
            <person name="Mu C."/>
            <person name="Tian Q."/>
            <person name="Mei H."/>
            <person name="Zhang T."/>
            <person name="Gao T."/>
            <person name="Zhang H."/>
        </authorList>
    </citation>
    <scope>NUCLEOTIDE SEQUENCE</scope>
    <source>
        <strain evidence="1">KEN1</strain>
    </source>
</reference>
<sequence>MSYHFEALCSSIQSMLFPVKGLEIKQLEAGRILLCFNHIIDKQRATEGCPWSFDKNILILSAIGDSENPMQVDSERCDFYVHIHDLPLNMMNVGVAPMIGNRIGPFKDLEAPCGRMYIGSYTENPSGSEGHSTFEEGF</sequence>
<gene>
    <name evidence="1" type="ORF">Slati_1932400</name>
</gene>
<accession>A0AAW2X235</accession>
<reference evidence="1" key="1">
    <citation type="submission" date="2020-06" db="EMBL/GenBank/DDBJ databases">
        <authorList>
            <person name="Li T."/>
            <person name="Hu X."/>
            <person name="Zhang T."/>
            <person name="Song X."/>
            <person name="Zhang H."/>
            <person name="Dai N."/>
            <person name="Sheng W."/>
            <person name="Hou X."/>
            <person name="Wei L."/>
        </authorList>
    </citation>
    <scope>NUCLEOTIDE SEQUENCE</scope>
    <source>
        <strain evidence="1">KEN1</strain>
        <tissue evidence="1">Leaf</tissue>
    </source>
</reference>
<dbReference type="AlphaFoldDB" id="A0AAW2X235"/>
<protein>
    <submittedName>
        <fullName evidence="1">Uncharacterized protein</fullName>
    </submittedName>
</protein>
<organism evidence="1">
    <name type="scientific">Sesamum latifolium</name>
    <dbReference type="NCBI Taxonomy" id="2727402"/>
    <lineage>
        <taxon>Eukaryota</taxon>
        <taxon>Viridiplantae</taxon>
        <taxon>Streptophyta</taxon>
        <taxon>Embryophyta</taxon>
        <taxon>Tracheophyta</taxon>
        <taxon>Spermatophyta</taxon>
        <taxon>Magnoliopsida</taxon>
        <taxon>eudicotyledons</taxon>
        <taxon>Gunneridae</taxon>
        <taxon>Pentapetalae</taxon>
        <taxon>asterids</taxon>
        <taxon>lamiids</taxon>
        <taxon>Lamiales</taxon>
        <taxon>Pedaliaceae</taxon>
        <taxon>Sesamum</taxon>
    </lineage>
</organism>
<proteinExistence type="predicted"/>